<dbReference type="InterPro" id="IPR051924">
    <property type="entry name" value="GST_Kappa/NadH"/>
</dbReference>
<evidence type="ECO:0000259" key="3">
    <source>
        <dbReference type="Pfam" id="PF01323"/>
    </source>
</evidence>
<dbReference type="GO" id="GO:0004364">
    <property type="term" value="F:glutathione transferase activity"/>
    <property type="evidence" value="ECO:0007669"/>
    <property type="project" value="TreeGrafter"/>
</dbReference>
<evidence type="ECO:0000313" key="5">
    <source>
        <dbReference type="Proteomes" id="UP000014461"/>
    </source>
</evidence>
<comment type="catalytic activity">
    <reaction evidence="1">
        <text>2-hydroxychromene-2-carboxylate = (3E)-4-(2-hydroxyphenyl)-2-oxobut-3-enoate</text>
        <dbReference type="Rhea" id="RHEA:27401"/>
        <dbReference type="ChEBI" id="CHEBI:59350"/>
        <dbReference type="ChEBI" id="CHEBI:59353"/>
        <dbReference type="EC" id="5.99.1.4"/>
    </reaction>
</comment>
<dbReference type="Gene3D" id="3.40.30.10">
    <property type="entry name" value="Glutaredoxin"/>
    <property type="match status" value="1"/>
</dbReference>
<dbReference type="InterPro" id="IPR044087">
    <property type="entry name" value="NahD-like"/>
</dbReference>
<dbReference type="PIRSF" id="PIRSF006386">
    <property type="entry name" value="HCCAis_GSTk"/>
    <property type="match status" value="1"/>
</dbReference>
<feature type="domain" description="DSBA-like thioredoxin" evidence="3">
    <location>
        <begin position="3"/>
        <end position="188"/>
    </location>
</feature>
<accession>R9PPU4</accession>
<reference evidence="4" key="1">
    <citation type="journal article" date="2013" name="Genome Announc.">
        <title>Draft Genome Sequence of Agarivorans albus Strain MKT 106T, an Agarolytic Marine Bacterium.</title>
        <authorList>
            <person name="Yasuike M."/>
            <person name="Nakamura Y."/>
            <person name="Kai W."/>
            <person name="Fujiwara A."/>
            <person name="Fukui Y."/>
            <person name="Satomi M."/>
            <person name="Sano M."/>
        </authorList>
    </citation>
    <scope>NUCLEOTIDE SEQUENCE [LARGE SCALE GENOMIC DNA]</scope>
</reference>
<dbReference type="EMBL" id="BARX01000025">
    <property type="protein sequence ID" value="GAD03308.1"/>
    <property type="molecule type" value="Genomic_DNA"/>
</dbReference>
<proteinExistence type="inferred from homology"/>
<dbReference type="OrthoDB" id="5244108at2"/>
<keyword evidence="1 4" id="KW-0413">Isomerase</keyword>
<dbReference type="GO" id="GO:1901170">
    <property type="term" value="P:naphthalene catabolic process"/>
    <property type="evidence" value="ECO:0007669"/>
    <property type="project" value="InterPro"/>
</dbReference>
<evidence type="ECO:0000313" key="4">
    <source>
        <dbReference type="EMBL" id="GAD03308.1"/>
    </source>
</evidence>
<dbReference type="SUPFAM" id="SSF52833">
    <property type="entry name" value="Thioredoxin-like"/>
    <property type="match status" value="1"/>
</dbReference>
<organism evidence="4 5">
    <name type="scientific">Agarivorans albus MKT 106</name>
    <dbReference type="NCBI Taxonomy" id="1331007"/>
    <lineage>
        <taxon>Bacteria</taxon>
        <taxon>Pseudomonadati</taxon>
        <taxon>Pseudomonadota</taxon>
        <taxon>Gammaproteobacteria</taxon>
        <taxon>Alteromonadales</taxon>
        <taxon>Alteromonadaceae</taxon>
        <taxon>Agarivorans</taxon>
    </lineage>
</organism>
<dbReference type="GO" id="GO:0006749">
    <property type="term" value="P:glutathione metabolic process"/>
    <property type="evidence" value="ECO:0007669"/>
    <property type="project" value="TreeGrafter"/>
</dbReference>
<dbReference type="PANTHER" id="PTHR42943:SF2">
    <property type="entry name" value="GLUTATHIONE S-TRANSFERASE KAPPA 1"/>
    <property type="match status" value="1"/>
</dbReference>
<dbReference type="CDD" id="cd03022">
    <property type="entry name" value="DsbA_HCCA_Iso"/>
    <property type="match status" value="1"/>
</dbReference>
<dbReference type="GO" id="GO:0004602">
    <property type="term" value="F:glutathione peroxidase activity"/>
    <property type="evidence" value="ECO:0007669"/>
    <property type="project" value="TreeGrafter"/>
</dbReference>
<dbReference type="InterPro" id="IPR014440">
    <property type="entry name" value="HCCAis_GSTk"/>
</dbReference>
<comment type="caution">
    <text evidence="4">The sequence shown here is derived from an EMBL/GenBank/DDBJ whole genome shotgun (WGS) entry which is preliminary data.</text>
</comment>
<dbReference type="GO" id="GO:0018845">
    <property type="term" value="F:2-hydroxychromene-2-carboxylate isomerase activity"/>
    <property type="evidence" value="ECO:0007669"/>
    <property type="project" value="UniProtKB-UniRule"/>
</dbReference>
<dbReference type="InterPro" id="IPR001853">
    <property type="entry name" value="DSBA-like_thioredoxin_dom"/>
</dbReference>
<name>R9PPU4_AGAAL</name>
<dbReference type="EC" id="5.99.1.4" evidence="1"/>
<dbReference type="PANTHER" id="PTHR42943">
    <property type="entry name" value="GLUTATHIONE S-TRANSFERASE KAPPA"/>
    <property type="match status" value="1"/>
</dbReference>
<dbReference type="Proteomes" id="UP000014461">
    <property type="component" value="Unassembled WGS sequence"/>
</dbReference>
<dbReference type="InterPro" id="IPR036249">
    <property type="entry name" value="Thioredoxin-like_sf"/>
</dbReference>
<sequence>MNIEFWFDYASTYSYPAAMRIESVAADNNVSIVWRPFLLGAVFNKQGMNDSPFNVYPAKGEYMWKDMARICSDSNLPFSRPKTFPQHGLLAARVTTRFSDAPWIPKFVRLVYSANFEHNQDISSPSVIEPCLSAVGADVSLVMREAVTEEAKLMLREQTEEAISRGIFGAPSFYVGSELFWGNDRLERAIKWAVEANI</sequence>
<evidence type="ECO:0000256" key="2">
    <source>
        <dbReference type="PIRSR" id="PIRSR006386-1"/>
    </source>
</evidence>
<protein>
    <recommendedName>
        <fullName evidence="1">2-hydroxychromene-2-carboxylate isomerase</fullName>
        <ecNumber evidence="1">5.99.1.4</ecNumber>
    </recommendedName>
</protein>
<evidence type="ECO:0000256" key="1">
    <source>
        <dbReference type="PIRNR" id="PIRNR006386"/>
    </source>
</evidence>
<feature type="active site" description="Nucleophile" evidence="2">
    <location>
        <position position="11"/>
    </location>
</feature>
<dbReference type="Pfam" id="PF01323">
    <property type="entry name" value="DSBA"/>
    <property type="match status" value="1"/>
</dbReference>
<dbReference type="STRING" id="1331007.AALB_3388"/>
<keyword evidence="5" id="KW-1185">Reference proteome</keyword>
<gene>
    <name evidence="4" type="ORF">AALB_3388</name>
</gene>
<dbReference type="AlphaFoldDB" id="R9PPU4"/>
<comment type="similarity">
    <text evidence="1">Belongs to the GST superfamily. NadH family.</text>
</comment>
<dbReference type="RefSeq" id="WP_016403075.1">
    <property type="nucleotide sequence ID" value="NZ_BARX01000025.1"/>
</dbReference>